<dbReference type="EMBL" id="BMAW01019932">
    <property type="protein sequence ID" value="GFT65751.1"/>
    <property type="molecule type" value="Genomic_DNA"/>
</dbReference>
<comment type="caution">
    <text evidence="2">The sequence shown here is derived from an EMBL/GenBank/DDBJ whole genome shotgun (WGS) entry which is preliminary data.</text>
</comment>
<keyword evidence="3" id="KW-1185">Reference proteome</keyword>
<organism evidence="2 3">
    <name type="scientific">Nephila pilipes</name>
    <name type="common">Giant wood spider</name>
    <name type="synonym">Nephila maculata</name>
    <dbReference type="NCBI Taxonomy" id="299642"/>
    <lineage>
        <taxon>Eukaryota</taxon>
        <taxon>Metazoa</taxon>
        <taxon>Ecdysozoa</taxon>
        <taxon>Arthropoda</taxon>
        <taxon>Chelicerata</taxon>
        <taxon>Arachnida</taxon>
        <taxon>Araneae</taxon>
        <taxon>Araneomorphae</taxon>
        <taxon>Entelegynae</taxon>
        <taxon>Araneoidea</taxon>
        <taxon>Nephilidae</taxon>
        <taxon>Nephila</taxon>
    </lineage>
</organism>
<reference evidence="2" key="1">
    <citation type="submission" date="2020-08" db="EMBL/GenBank/DDBJ databases">
        <title>Multicomponent nature underlies the extraordinary mechanical properties of spider dragline silk.</title>
        <authorList>
            <person name="Kono N."/>
            <person name="Nakamura H."/>
            <person name="Mori M."/>
            <person name="Yoshida Y."/>
            <person name="Ohtoshi R."/>
            <person name="Malay A.D."/>
            <person name="Moran D.A.P."/>
            <person name="Tomita M."/>
            <person name="Numata K."/>
            <person name="Arakawa K."/>
        </authorList>
    </citation>
    <scope>NUCLEOTIDE SEQUENCE</scope>
</reference>
<dbReference type="Proteomes" id="UP000887013">
    <property type="component" value="Unassembled WGS sequence"/>
</dbReference>
<name>A0A8X6TZC0_NEPPI</name>
<feature type="compositionally biased region" description="Basic and acidic residues" evidence="1">
    <location>
        <begin position="125"/>
        <end position="135"/>
    </location>
</feature>
<protein>
    <submittedName>
        <fullName evidence="2">Uncharacterized protein</fullName>
    </submittedName>
</protein>
<feature type="region of interest" description="Disordered" evidence="1">
    <location>
        <begin position="105"/>
        <end position="135"/>
    </location>
</feature>
<sequence>MSLKLLKKKKKSSSFTYRVDVGAKFPRIHPQRQTGIFLDFPTRVVNRSTCIGIPAVLGFDNPVSKSLSLFRKTNSPTVRHDIRLPKPLSKFRLNKSDGVTRFAILDKENPSSPSSDANRALHTKPQREFPYKKRG</sequence>
<proteinExistence type="predicted"/>
<evidence type="ECO:0000256" key="1">
    <source>
        <dbReference type="SAM" id="MobiDB-lite"/>
    </source>
</evidence>
<dbReference type="AlphaFoldDB" id="A0A8X6TZC0"/>
<gene>
    <name evidence="2" type="ORF">NPIL_106751</name>
</gene>
<accession>A0A8X6TZC0</accession>
<evidence type="ECO:0000313" key="3">
    <source>
        <dbReference type="Proteomes" id="UP000887013"/>
    </source>
</evidence>
<evidence type="ECO:0000313" key="2">
    <source>
        <dbReference type="EMBL" id="GFT65751.1"/>
    </source>
</evidence>